<dbReference type="InterPro" id="IPR017850">
    <property type="entry name" value="Alkaline_phosphatase_core_sf"/>
</dbReference>
<dbReference type="Proteomes" id="UP000028607">
    <property type="component" value="Unassembled WGS sequence"/>
</dbReference>
<dbReference type="RefSeq" id="WP_051856464.1">
    <property type="nucleotide sequence ID" value="NZ_AQRC01000027.1"/>
</dbReference>
<dbReference type="SUPFAM" id="SSF53649">
    <property type="entry name" value="Alkaline phosphatase-like"/>
    <property type="match status" value="1"/>
</dbReference>
<dbReference type="STRING" id="1317124.DW2_18744"/>
<organism evidence="1 2">
    <name type="scientific">Thioclava atlantica</name>
    <dbReference type="NCBI Taxonomy" id="1317124"/>
    <lineage>
        <taxon>Bacteria</taxon>
        <taxon>Pseudomonadati</taxon>
        <taxon>Pseudomonadota</taxon>
        <taxon>Alphaproteobacteria</taxon>
        <taxon>Rhodobacterales</taxon>
        <taxon>Paracoccaceae</taxon>
        <taxon>Thioclava</taxon>
    </lineage>
</organism>
<gene>
    <name evidence="1" type="ORF">DW2_18744</name>
</gene>
<dbReference type="Pfam" id="PF01663">
    <property type="entry name" value="Phosphodiest"/>
    <property type="match status" value="1"/>
</dbReference>
<accession>A0A085TRE5</accession>
<dbReference type="PATRIC" id="fig|1317124.6.peg.3757"/>
<dbReference type="PANTHER" id="PTHR10151:SF120">
    <property type="entry name" value="BIS(5'-ADENOSYL)-TRIPHOSPHATASE"/>
    <property type="match status" value="1"/>
</dbReference>
<keyword evidence="2" id="KW-1185">Reference proteome</keyword>
<comment type="caution">
    <text evidence="1">The sequence shown here is derived from an EMBL/GenBank/DDBJ whole genome shotgun (WGS) entry which is preliminary data.</text>
</comment>
<proteinExistence type="predicted"/>
<dbReference type="InterPro" id="IPR002591">
    <property type="entry name" value="Phosphodiest/P_Trfase"/>
</dbReference>
<dbReference type="eggNOG" id="COG1524">
    <property type="taxonomic scope" value="Bacteria"/>
</dbReference>
<evidence type="ECO:0000313" key="2">
    <source>
        <dbReference type="Proteomes" id="UP000028607"/>
    </source>
</evidence>
<name>A0A085TRE5_9RHOB</name>
<sequence length="482" mass="51148">MSATGTPAVDKVVIVCFDGLRPDMIAGRMPFLESFAKRATWFREARSVFPSVTRVATTSFATGSWPGAHGILNNAFHQAEVRTDRAIDTGNPDDLRLAEERLGGLVTAISLGQTLAATGRSMGAVHCGTGGAAWLVNHRVAANGHWTFSVHGEGATQTPAAVRQATDLFGPLPGKEIPKFEVLRYAQRVMEEIALGPDQPDVSLVWLPEPDTSFHYREIGSDQTREVMAAADAVFAGIVAEVERGPHAERTAIIAMSDHGQITITGAVDLPALLSDARLRAGSAPAPGVDLLFTGGNSGELRLVDPDPRLAARAAGALMERDEIGMVFARDDLASGIPGALPLSLVHQAHARSPELFYVMRSDERPDHRGIPGRTVCSGGPPVGGGMHGGLNRYEMNTVLMISAPGMERGLVSSSPCGLVDIAPTVLDLLGAEQSTMQGRSLRRDLAPGTTEEHSTAHGRFAQVLERRSIAGRSYLQQGGRA</sequence>
<evidence type="ECO:0000313" key="1">
    <source>
        <dbReference type="EMBL" id="KFE33292.1"/>
    </source>
</evidence>
<dbReference type="GO" id="GO:0016787">
    <property type="term" value="F:hydrolase activity"/>
    <property type="evidence" value="ECO:0007669"/>
    <property type="project" value="UniProtKB-ARBA"/>
</dbReference>
<reference evidence="1 2" key="2">
    <citation type="journal article" date="2015" name="Antonie Van Leeuwenhoek">
        <title>Thioclava indica sp. nov., isolated from surface seawater of the Indian Ocean.</title>
        <authorList>
            <person name="Liu Y."/>
            <person name="Lai Q."/>
            <person name="Du J."/>
            <person name="Xu H."/>
            <person name="Jiang L."/>
            <person name="Shao Z."/>
        </authorList>
    </citation>
    <scope>NUCLEOTIDE SEQUENCE [LARGE SCALE GENOMIC DNA]</scope>
    <source>
        <strain evidence="1 2">13D2W-2</strain>
    </source>
</reference>
<dbReference type="PANTHER" id="PTHR10151">
    <property type="entry name" value="ECTONUCLEOTIDE PYROPHOSPHATASE/PHOSPHODIESTERASE"/>
    <property type="match status" value="1"/>
</dbReference>
<dbReference type="Gene3D" id="3.40.720.10">
    <property type="entry name" value="Alkaline Phosphatase, subunit A"/>
    <property type="match status" value="2"/>
</dbReference>
<reference evidence="2" key="1">
    <citation type="submission" date="2013-04" db="EMBL/GenBank/DDBJ databases">
        <title>Thioclava sp. 13D2W-2 Genome Sequencing.</title>
        <authorList>
            <person name="Lai Q."/>
            <person name="Li G."/>
            <person name="Shao Z."/>
        </authorList>
    </citation>
    <scope>NUCLEOTIDE SEQUENCE [LARGE SCALE GENOMIC DNA]</scope>
    <source>
        <strain evidence="2">13D2W-2</strain>
    </source>
</reference>
<dbReference type="EMBL" id="AQRC01000027">
    <property type="protein sequence ID" value="KFE33292.1"/>
    <property type="molecule type" value="Genomic_DNA"/>
</dbReference>
<protein>
    <submittedName>
        <fullName evidence="1">Type I phosphodiesterase/nucleotide pyrophosphatase</fullName>
    </submittedName>
</protein>
<dbReference type="AlphaFoldDB" id="A0A085TRE5"/>
<dbReference type="OrthoDB" id="9779418at2"/>